<evidence type="ECO:0000313" key="2">
    <source>
        <dbReference type="WBParaSite" id="nRc.2.0.1.t25281-RA"/>
    </source>
</evidence>
<reference evidence="2" key="1">
    <citation type="submission" date="2022-11" db="UniProtKB">
        <authorList>
            <consortium name="WormBaseParasite"/>
        </authorList>
    </citation>
    <scope>IDENTIFICATION</scope>
</reference>
<sequence length="46" mass="5708">MRKNCEFLDRRPFIVEDTLFCLLRNEKTGFRRSSSFYDERRSFLRA</sequence>
<dbReference type="AlphaFoldDB" id="A0A915JFL0"/>
<dbReference type="WBParaSite" id="nRc.2.0.1.t25281-RA">
    <property type="protein sequence ID" value="nRc.2.0.1.t25281-RA"/>
    <property type="gene ID" value="nRc.2.0.1.g25281"/>
</dbReference>
<name>A0A915JFL0_ROMCU</name>
<protein>
    <submittedName>
        <fullName evidence="2">Ycf2</fullName>
    </submittedName>
</protein>
<keyword evidence="1" id="KW-1185">Reference proteome</keyword>
<dbReference type="Proteomes" id="UP000887565">
    <property type="component" value="Unplaced"/>
</dbReference>
<proteinExistence type="predicted"/>
<evidence type="ECO:0000313" key="1">
    <source>
        <dbReference type="Proteomes" id="UP000887565"/>
    </source>
</evidence>
<accession>A0A915JFL0</accession>
<organism evidence="1 2">
    <name type="scientific">Romanomermis culicivorax</name>
    <name type="common">Nematode worm</name>
    <dbReference type="NCBI Taxonomy" id="13658"/>
    <lineage>
        <taxon>Eukaryota</taxon>
        <taxon>Metazoa</taxon>
        <taxon>Ecdysozoa</taxon>
        <taxon>Nematoda</taxon>
        <taxon>Enoplea</taxon>
        <taxon>Dorylaimia</taxon>
        <taxon>Mermithida</taxon>
        <taxon>Mermithoidea</taxon>
        <taxon>Mermithidae</taxon>
        <taxon>Romanomermis</taxon>
    </lineage>
</organism>